<sequence>MPQKSKRNMISISFQTENIKNLASRISKLLLSRYNDDTTKASRSGGADPDGNQPGNLYVVIKVHSGTQPGQKVVLKKKEVAKEEQGEYEKRATAGASR</sequence>
<feature type="compositionally biased region" description="Basic and acidic residues" evidence="1">
    <location>
        <begin position="76"/>
        <end position="92"/>
    </location>
</feature>
<organism evidence="2 3">
    <name type="scientific">Quercus lobata</name>
    <name type="common">Valley oak</name>
    <dbReference type="NCBI Taxonomy" id="97700"/>
    <lineage>
        <taxon>Eukaryota</taxon>
        <taxon>Viridiplantae</taxon>
        <taxon>Streptophyta</taxon>
        <taxon>Embryophyta</taxon>
        <taxon>Tracheophyta</taxon>
        <taxon>Spermatophyta</taxon>
        <taxon>Magnoliopsida</taxon>
        <taxon>eudicotyledons</taxon>
        <taxon>Gunneridae</taxon>
        <taxon>Pentapetalae</taxon>
        <taxon>rosids</taxon>
        <taxon>fabids</taxon>
        <taxon>Fagales</taxon>
        <taxon>Fagaceae</taxon>
        <taxon>Quercus</taxon>
    </lineage>
</organism>
<proteinExistence type="predicted"/>
<evidence type="ECO:0000313" key="3">
    <source>
        <dbReference type="Proteomes" id="UP000594261"/>
    </source>
</evidence>
<dbReference type="EMBL" id="LRBV02000004">
    <property type="status" value="NOT_ANNOTATED_CDS"/>
    <property type="molecule type" value="Genomic_DNA"/>
</dbReference>
<accession>A0A7N2LGD4</accession>
<name>A0A7N2LGD4_QUELO</name>
<protein>
    <submittedName>
        <fullName evidence="2">Uncharacterized protein</fullName>
    </submittedName>
</protein>
<feature type="region of interest" description="Disordered" evidence="1">
    <location>
        <begin position="70"/>
        <end position="98"/>
    </location>
</feature>
<reference evidence="2 3" key="1">
    <citation type="journal article" date="2016" name="G3 (Bethesda)">
        <title>First Draft Assembly and Annotation of the Genome of a California Endemic Oak Quercus lobata Nee (Fagaceae).</title>
        <authorList>
            <person name="Sork V.L."/>
            <person name="Fitz-Gibbon S.T."/>
            <person name="Puiu D."/>
            <person name="Crepeau M."/>
            <person name="Gugger P.F."/>
            <person name="Sherman R."/>
            <person name="Stevens K."/>
            <person name="Langley C.H."/>
            <person name="Pellegrini M."/>
            <person name="Salzberg S.L."/>
        </authorList>
    </citation>
    <scope>NUCLEOTIDE SEQUENCE [LARGE SCALE GENOMIC DNA]</scope>
    <source>
        <strain evidence="2 3">cv. SW786</strain>
    </source>
</reference>
<evidence type="ECO:0000313" key="2">
    <source>
        <dbReference type="EnsemblPlants" id="QL04p042814:mrna"/>
    </source>
</evidence>
<dbReference type="Gramene" id="QL04p042814:mrna">
    <property type="protein sequence ID" value="QL04p042814:mrna"/>
    <property type="gene ID" value="QL04p042814"/>
</dbReference>
<dbReference type="Proteomes" id="UP000594261">
    <property type="component" value="Chromosome 4"/>
</dbReference>
<dbReference type="AlphaFoldDB" id="A0A7N2LGD4"/>
<dbReference type="InParanoid" id="A0A7N2LGD4"/>
<reference evidence="2" key="2">
    <citation type="submission" date="2021-01" db="UniProtKB">
        <authorList>
            <consortium name="EnsemblPlants"/>
        </authorList>
    </citation>
    <scope>IDENTIFICATION</scope>
</reference>
<dbReference type="EnsemblPlants" id="QL04p042814:mrna">
    <property type="protein sequence ID" value="QL04p042814:mrna"/>
    <property type="gene ID" value="QL04p042814"/>
</dbReference>
<keyword evidence="3" id="KW-1185">Reference proteome</keyword>
<evidence type="ECO:0000256" key="1">
    <source>
        <dbReference type="SAM" id="MobiDB-lite"/>
    </source>
</evidence>